<gene>
    <name evidence="1" type="ORF">GLOINDRAFT_30344</name>
</gene>
<dbReference type="HOGENOM" id="CLU_2813679_0_0_1"/>
<dbReference type="AlphaFoldDB" id="U9TNA4"/>
<sequence length="67" mass="7930">MTPFGFEIFSTLTNFPHIKTNGTKDFQKSRITYHECYYIIVRVNLNVTMILFKPQVHGIISRMCFIK</sequence>
<reference evidence="1" key="1">
    <citation type="submission" date="2013-07" db="EMBL/GenBank/DDBJ databases">
        <title>The genome of an arbuscular mycorrhizal fungus provides insights into the evolution of the oldest plant symbiosis.</title>
        <authorList>
            <consortium name="DOE Joint Genome Institute"/>
            <person name="Tisserant E."/>
            <person name="Malbreil M."/>
            <person name="Kuo A."/>
            <person name="Kohler A."/>
            <person name="Symeonidi A."/>
            <person name="Balestrini R."/>
            <person name="Charron P."/>
            <person name="Duensing N."/>
            <person name="Frei-dit-Frey N."/>
            <person name="Gianinazzi-Pearson V."/>
            <person name="Gilbert B."/>
            <person name="Handa Y."/>
            <person name="Hijri M."/>
            <person name="Kaul R."/>
            <person name="Kawaguchi M."/>
            <person name="Krajinski F."/>
            <person name="Lammers P."/>
            <person name="Lapierre D."/>
            <person name="Masclaux F.G."/>
            <person name="Murat C."/>
            <person name="Morin E."/>
            <person name="Ndikumana S."/>
            <person name="Pagni M."/>
            <person name="Petitpierre D."/>
            <person name="Requena N."/>
            <person name="Rosikiewicz P."/>
            <person name="Riley R."/>
            <person name="Saito K."/>
            <person name="San Clemente H."/>
            <person name="Shapiro H."/>
            <person name="van Tuinen D."/>
            <person name="Becard G."/>
            <person name="Bonfante P."/>
            <person name="Paszkowski U."/>
            <person name="Shachar-Hill Y."/>
            <person name="Young J.P."/>
            <person name="Sanders I.R."/>
            <person name="Henrissat B."/>
            <person name="Rensing S.A."/>
            <person name="Grigoriev I.V."/>
            <person name="Corradi N."/>
            <person name="Roux C."/>
            <person name="Martin F."/>
        </authorList>
    </citation>
    <scope>NUCLEOTIDE SEQUENCE</scope>
    <source>
        <strain evidence="1">DAOM 197198</strain>
    </source>
</reference>
<dbReference type="EMBL" id="KI287910">
    <property type="protein sequence ID" value="ESA09600.1"/>
    <property type="molecule type" value="Genomic_DNA"/>
</dbReference>
<accession>U9TNA4</accession>
<proteinExistence type="predicted"/>
<evidence type="ECO:0000313" key="1">
    <source>
        <dbReference type="EMBL" id="ESA09600.1"/>
    </source>
</evidence>
<name>U9TNA4_RHIID</name>
<organism evidence="1">
    <name type="scientific">Rhizophagus irregularis (strain DAOM 181602 / DAOM 197198 / MUCL 43194)</name>
    <name type="common">Arbuscular mycorrhizal fungus</name>
    <name type="synonym">Glomus intraradices</name>
    <dbReference type="NCBI Taxonomy" id="747089"/>
    <lineage>
        <taxon>Eukaryota</taxon>
        <taxon>Fungi</taxon>
        <taxon>Fungi incertae sedis</taxon>
        <taxon>Mucoromycota</taxon>
        <taxon>Glomeromycotina</taxon>
        <taxon>Glomeromycetes</taxon>
        <taxon>Glomerales</taxon>
        <taxon>Glomeraceae</taxon>
        <taxon>Rhizophagus</taxon>
    </lineage>
</organism>
<protein>
    <submittedName>
        <fullName evidence="1">Uncharacterized protein</fullName>
    </submittedName>
</protein>